<evidence type="ECO:0000313" key="2">
    <source>
        <dbReference type="Proteomes" id="UP001327219"/>
    </source>
</evidence>
<dbReference type="Proteomes" id="UP001327219">
    <property type="component" value="Chromosome"/>
</dbReference>
<keyword evidence="2" id="KW-1185">Reference proteome</keyword>
<proteinExistence type="predicted"/>
<organism evidence="1 2">
    <name type="scientific">Candidatus Bandiella euplotis</name>
    <dbReference type="NCBI Taxonomy" id="1664265"/>
    <lineage>
        <taxon>Bacteria</taxon>
        <taxon>Pseudomonadati</taxon>
        <taxon>Pseudomonadota</taxon>
        <taxon>Alphaproteobacteria</taxon>
        <taxon>Rickettsiales</taxon>
        <taxon>Candidatus Midichloriaceae</taxon>
        <taxon>Candidatus Bandiella</taxon>
    </lineage>
</organism>
<sequence length="124" mass="14305">MRQNQFYRGCDEFGGVIKEVYTYIPQNPTYPFIKINTISKKHNFGMVANLYQIEVELSIHTNCATNAECIQLVSKLEGIDMNSSINMDIAAYYHFGVGDKKLLQSEDGFWRADFYVSFTYMLNS</sequence>
<protein>
    <submittedName>
        <fullName evidence="1">Uncharacterized protein</fullName>
    </submittedName>
</protein>
<name>A0ABZ0UJH4_9RICK</name>
<dbReference type="RefSeq" id="WP_323733020.1">
    <property type="nucleotide sequence ID" value="NZ_CP110820.1"/>
</dbReference>
<dbReference type="EMBL" id="CP110820">
    <property type="protein sequence ID" value="WPX96087.1"/>
    <property type="molecule type" value="Genomic_DNA"/>
</dbReference>
<gene>
    <name evidence="1" type="ORF">Bandiella_00190</name>
</gene>
<accession>A0ABZ0UJH4</accession>
<reference evidence="1 2" key="1">
    <citation type="submission" date="2022-11" db="EMBL/GenBank/DDBJ databases">
        <title>Host association and intracellularity evolved multiple times independently in the Rickettsiales.</title>
        <authorList>
            <person name="Castelli M."/>
            <person name="Nardi T."/>
            <person name="Gammuto L."/>
            <person name="Bellinzona G."/>
            <person name="Sabaneyeva E."/>
            <person name="Potekhin A."/>
            <person name="Serra V."/>
            <person name="Petroni G."/>
            <person name="Sassera D."/>
        </authorList>
    </citation>
    <scope>NUCLEOTIDE SEQUENCE [LARGE SCALE GENOMIC DNA]</scope>
    <source>
        <strain evidence="1 2">NDG2</strain>
    </source>
</reference>
<evidence type="ECO:0000313" key="1">
    <source>
        <dbReference type="EMBL" id="WPX96087.1"/>
    </source>
</evidence>